<accession>A0A4P6X515</accession>
<evidence type="ECO:0000256" key="4">
    <source>
        <dbReference type="ARBA" id="ARBA00022517"/>
    </source>
</evidence>
<dbReference type="GO" id="GO:0005829">
    <property type="term" value="C:cytosol"/>
    <property type="evidence" value="ECO:0007669"/>
    <property type="project" value="TreeGrafter"/>
</dbReference>
<organism evidence="6 7">
    <name type="scientific">Hydrogenophaga pseudoflava</name>
    <name type="common">Pseudomonas carboxydoflava</name>
    <dbReference type="NCBI Taxonomy" id="47421"/>
    <lineage>
        <taxon>Bacteria</taxon>
        <taxon>Pseudomonadati</taxon>
        <taxon>Pseudomonadota</taxon>
        <taxon>Betaproteobacteria</taxon>
        <taxon>Burkholderiales</taxon>
        <taxon>Comamonadaceae</taxon>
        <taxon>Hydrogenophaga</taxon>
    </lineage>
</organism>
<dbReference type="Proteomes" id="UP000293912">
    <property type="component" value="Chromosome"/>
</dbReference>
<evidence type="ECO:0000256" key="1">
    <source>
        <dbReference type="ARBA" id="ARBA00002868"/>
    </source>
</evidence>
<proteinExistence type="inferred from homology"/>
<dbReference type="KEGG" id="hpse:HPF_18730"/>
<keyword evidence="7" id="KW-1185">Reference proteome</keyword>
<protein>
    <recommendedName>
        <fullName evidence="3">Large ribosomal RNA subunit accumulation protein YceD</fullName>
    </recommendedName>
    <alternativeName>
        <fullName evidence="5">23S rRNA accumulation protein YceD</fullName>
    </alternativeName>
</protein>
<gene>
    <name evidence="6" type="ORF">HPF_18730</name>
</gene>
<evidence type="ECO:0000313" key="6">
    <source>
        <dbReference type="EMBL" id="QBM29736.1"/>
    </source>
</evidence>
<comment type="function">
    <text evidence="1">Plays a role in synthesis, processing and/or stability of 23S rRNA.</text>
</comment>
<dbReference type="RefSeq" id="WP_066153345.1">
    <property type="nucleotide sequence ID" value="NZ_CP037867.1"/>
</dbReference>
<comment type="similarity">
    <text evidence="2">Belongs to the DUF177 domain family.</text>
</comment>
<dbReference type="Pfam" id="PF02620">
    <property type="entry name" value="YceD"/>
    <property type="match status" value="1"/>
</dbReference>
<dbReference type="AlphaFoldDB" id="A0A4P6X515"/>
<evidence type="ECO:0000256" key="5">
    <source>
        <dbReference type="ARBA" id="ARBA00031841"/>
    </source>
</evidence>
<keyword evidence="4" id="KW-0690">Ribosome biogenesis</keyword>
<dbReference type="EMBL" id="CP037867">
    <property type="protein sequence ID" value="QBM29736.1"/>
    <property type="molecule type" value="Genomic_DNA"/>
</dbReference>
<dbReference type="GO" id="GO:0042254">
    <property type="term" value="P:ribosome biogenesis"/>
    <property type="evidence" value="ECO:0007669"/>
    <property type="project" value="UniProtKB-KW"/>
</dbReference>
<evidence type="ECO:0000256" key="3">
    <source>
        <dbReference type="ARBA" id="ARBA00015716"/>
    </source>
</evidence>
<evidence type="ECO:0000313" key="7">
    <source>
        <dbReference type="Proteomes" id="UP000293912"/>
    </source>
</evidence>
<evidence type="ECO:0000256" key="2">
    <source>
        <dbReference type="ARBA" id="ARBA00010740"/>
    </source>
</evidence>
<dbReference type="PANTHER" id="PTHR38099:SF1">
    <property type="entry name" value="LARGE RIBOSOMAL RNA SUBUNIT ACCUMULATION PROTEIN YCED"/>
    <property type="match status" value="1"/>
</dbReference>
<dbReference type="InterPro" id="IPR039255">
    <property type="entry name" value="YceD_bac"/>
</dbReference>
<dbReference type="InterPro" id="IPR003772">
    <property type="entry name" value="YceD"/>
</dbReference>
<reference evidence="6 7" key="1">
    <citation type="submission" date="2019-03" db="EMBL/GenBank/DDBJ databases">
        <authorList>
            <person name="Sebastian G."/>
            <person name="Baumann P."/>
            <person name="Ruckert C."/>
            <person name="Kalinowski J."/>
            <person name="Nebel B."/>
            <person name="Takors R."/>
            <person name="Blombach B."/>
        </authorList>
    </citation>
    <scope>NUCLEOTIDE SEQUENCE [LARGE SCALE GENOMIC DNA]</scope>
    <source>
        <strain evidence="6 7">DSM 1084</strain>
    </source>
</reference>
<dbReference type="PANTHER" id="PTHR38099">
    <property type="entry name" value="LARGE RIBOSOMAL RNA SUBUNIT ACCUMULATION PROTEIN YCED"/>
    <property type="match status" value="1"/>
</dbReference>
<sequence>MKVSPHRSWNPRRFDARAFAEAGGVLESEDSLASFDRLSAEIHADGEVGALVRWSVQGEIRPDAAGQSSVWMRLRAALDLPVGCQRCLGPVVVPLEVDRWFRFVADESKAEAEDDQSEEDVLALEPKPDLLALIEDELLMAMPLVPMHDVCPQPLLLSAGTVNGDEAASEVRPNPFATLSRLKK</sequence>
<name>A0A4P6X515_HYDPS</name>